<name>A0A2I4HLN7_JUGRE</name>
<dbReference type="PANTHER" id="PTHR11439">
    <property type="entry name" value="GAG-POL-RELATED RETROTRANSPOSON"/>
    <property type="match status" value="1"/>
</dbReference>
<dbReference type="STRING" id="51240.A0A2I4HLN7"/>
<dbReference type="RefSeq" id="XP_018857012.1">
    <property type="nucleotide sequence ID" value="XM_019001467.1"/>
</dbReference>
<organism evidence="1 2">
    <name type="scientific">Juglans regia</name>
    <name type="common">English walnut</name>
    <dbReference type="NCBI Taxonomy" id="51240"/>
    <lineage>
        <taxon>Eukaryota</taxon>
        <taxon>Viridiplantae</taxon>
        <taxon>Streptophyta</taxon>
        <taxon>Embryophyta</taxon>
        <taxon>Tracheophyta</taxon>
        <taxon>Spermatophyta</taxon>
        <taxon>Magnoliopsida</taxon>
        <taxon>eudicotyledons</taxon>
        <taxon>Gunneridae</taxon>
        <taxon>Pentapetalae</taxon>
        <taxon>rosids</taxon>
        <taxon>fabids</taxon>
        <taxon>Fagales</taxon>
        <taxon>Juglandaceae</taxon>
        <taxon>Juglans</taxon>
    </lineage>
</organism>
<keyword evidence="1" id="KW-1185">Reference proteome</keyword>
<dbReference type="KEGG" id="jre:109019219"/>
<dbReference type="AlphaFoldDB" id="A0A2I4HLN7"/>
<dbReference type="Proteomes" id="UP000235220">
    <property type="component" value="Chromosome 16"/>
</dbReference>
<dbReference type="GeneID" id="109019219"/>
<dbReference type="SUPFAM" id="SSF56672">
    <property type="entry name" value="DNA/RNA polymerases"/>
    <property type="match status" value="1"/>
</dbReference>
<dbReference type="OrthoDB" id="1931513at2759"/>
<gene>
    <name evidence="2" type="primary">LOC109019219</name>
</gene>
<evidence type="ECO:0000313" key="2">
    <source>
        <dbReference type="RefSeq" id="XP_018857012.1"/>
    </source>
</evidence>
<reference evidence="2" key="1">
    <citation type="submission" date="2025-08" db="UniProtKB">
        <authorList>
            <consortium name="RefSeq"/>
        </authorList>
    </citation>
    <scope>IDENTIFICATION</scope>
    <source>
        <tissue evidence="2">Leaves</tissue>
    </source>
</reference>
<sequence length="127" mass="14088">MTDYKPVVTPMTSKSKDLGTSPAFSDPKLYCSLVGALQYLTLTFPDLAFSVNLVAQYMHNPSQAHFQMVKRILRYVHGTSNLGFYLFANSTLDLYIFVDADGAGCRETRRSTTGFALFSVKIVFPGV</sequence>
<protein>
    <submittedName>
        <fullName evidence="2">Uncharacterized mitochondrial protein AtMg00810-like</fullName>
    </submittedName>
</protein>
<dbReference type="Gramene" id="Jr16_11430_p1">
    <property type="protein sequence ID" value="cds.Jr16_11430_p1"/>
    <property type="gene ID" value="Jr16_11430"/>
</dbReference>
<dbReference type="InterPro" id="IPR043502">
    <property type="entry name" value="DNA/RNA_pol_sf"/>
</dbReference>
<dbReference type="PANTHER" id="PTHR11439:SF524">
    <property type="entry name" value="RNA-DIRECTED DNA POLYMERASE, PROTEIN KINASE RLK-PELLE-DLSV FAMILY"/>
    <property type="match status" value="1"/>
</dbReference>
<accession>A0A2I4HLN7</accession>
<proteinExistence type="predicted"/>
<evidence type="ECO:0000313" key="1">
    <source>
        <dbReference type="Proteomes" id="UP000235220"/>
    </source>
</evidence>